<dbReference type="AlphaFoldDB" id="A0A7K6R3J1"/>
<dbReference type="EMBL" id="VZRZ01006941">
    <property type="protein sequence ID" value="NWW80358.1"/>
    <property type="molecule type" value="Genomic_DNA"/>
</dbReference>
<organism evidence="3 4">
    <name type="scientific">Climacteris rufus</name>
    <name type="common">rufous treecreeper</name>
    <dbReference type="NCBI Taxonomy" id="47695"/>
    <lineage>
        <taxon>Eukaryota</taxon>
        <taxon>Metazoa</taxon>
        <taxon>Chordata</taxon>
        <taxon>Craniata</taxon>
        <taxon>Vertebrata</taxon>
        <taxon>Euteleostomi</taxon>
        <taxon>Archelosauria</taxon>
        <taxon>Archosauria</taxon>
        <taxon>Dinosauria</taxon>
        <taxon>Saurischia</taxon>
        <taxon>Theropoda</taxon>
        <taxon>Coelurosauria</taxon>
        <taxon>Aves</taxon>
        <taxon>Neognathae</taxon>
        <taxon>Neoaves</taxon>
        <taxon>Telluraves</taxon>
        <taxon>Australaves</taxon>
        <taxon>Passeriformes</taxon>
        <taxon>Climacteridae</taxon>
        <taxon>Climacteris</taxon>
    </lineage>
</organism>
<dbReference type="OrthoDB" id="198857at2759"/>
<dbReference type="GO" id="GO:0000049">
    <property type="term" value="F:tRNA binding"/>
    <property type="evidence" value="ECO:0007669"/>
    <property type="project" value="TreeGrafter"/>
</dbReference>
<accession>A0A7K6R3J1</accession>
<evidence type="ECO:0000259" key="2">
    <source>
        <dbReference type="Pfam" id="PF01171"/>
    </source>
</evidence>
<feature type="domain" description="tRNA(Ile)-lysidine/2-thiocytidine synthase N-terminal" evidence="2">
    <location>
        <begin position="5"/>
        <end position="146"/>
    </location>
</feature>
<feature type="non-terminal residue" evidence="3">
    <location>
        <position position="1"/>
    </location>
</feature>
<dbReference type="InterPro" id="IPR011063">
    <property type="entry name" value="TilS/TtcA_N"/>
</dbReference>
<dbReference type="Proteomes" id="UP000580879">
    <property type="component" value="Unassembled WGS sequence"/>
</dbReference>
<feature type="non-terminal residue" evidence="3">
    <location>
        <position position="163"/>
    </location>
</feature>
<reference evidence="3 4" key="1">
    <citation type="submission" date="2019-09" db="EMBL/GenBank/DDBJ databases">
        <title>Bird 10,000 Genomes (B10K) Project - Family phase.</title>
        <authorList>
            <person name="Zhang G."/>
        </authorList>
    </citation>
    <scope>NUCLEOTIDE SEQUENCE [LARGE SCALE GENOMIC DNA]</scope>
    <source>
        <strain evidence="3">B10K-DU-029-53</strain>
    </source>
</reference>
<keyword evidence="4" id="KW-1185">Reference proteome</keyword>
<dbReference type="Pfam" id="PF01171">
    <property type="entry name" value="ATP_bind_3"/>
    <property type="match status" value="1"/>
</dbReference>
<name>A0A7K6R3J1_9PASS</name>
<dbReference type="GO" id="GO:0002144">
    <property type="term" value="C:cytosolic tRNA wobble base thiouridylase complex"/>
    <property type="evidence" value="ECO:0007669"/>
    <property type="project" value="TreeGrafter"/>
</dbReference>
<evidence type="ECO:0000256" key="1">
    <source>
        <dbReference type="ARBA" id="ARBA00022679"/>
    </source>
</evidence>
<dbReference type="InterPro" id="IPR014729">
    <property type="entry name" value="Rossmann-like_a/b/a_fold"/>
</dbReference>
<dbReference type="GO" id="GO:0016740">
    <property type="term" value="F:transferase activity"/>
    <property type="evidence" value="ECO:0007669"/>
    <property type="project" value="UniProtKB-KW"/>
</dbReference>
<dbReference type="Gene3D" id="3.40.50.620">
    <property type="entry name" value="HUPs"/>
    <property type="match status" value="1"/>
</dbReference>
<proteinExistence type="predicted"/>
<evidence type="ECO:0000313" key="4">
    <source>
        <dbReference type="Proteomes" id="UP000580879"/>
    </source>
</evidence>
<sequence length="163" mass="17089">PGHAVAVAASGGKDSTVLAHLLVRLNGRNRLGLRLALLGVDEGIWGYRDEALGVLRGVGGSLPLPLLLVSHRELFGWDVDDVGAVLGGRSRCTVCGVFRRQALERAAREMGADWIATGHNADDVAETVLMNFLRGDVARLRRAANEASGATVATNGVNVATKG</sequence>
<gene>
    <name evidence="3" type="ORF">CLIRUF_R15882</name>
</gene>
<dbReference type="PANTHER" id="PTHR11807:SF12">
    <property type="entry name" value="CYTOPLASMIC TRNA 2-THIOLATION PROTEIN 1"/>
    <property type="match status" value="1"/>
</dbReference>
<dbReference type="GO" id="GO:0005739">
    <property type="term" value="C:mitochondrion"/>
    <property type="evidence" value="ECO:0007669"/>
    <property type="project" value="TreeGrafter"/>
</dbReference>
<dbReference type="GO" id="GO:0002143">
    <property type="term" value="P:tRNA wobble position uridine thiolation"/>
    <property type="evidence" value="ECO:0007669"/>
    <property type="project" value="TreeGrafter"/>
</dbReference>
<comment type="caution">
    <text evidence="3">The sequence shown here is derived from an EMBL/GenBank/DDBJ whole genome shotgun (WGS) entry which is preliminary data.</text>
</comment>
<protein>
    <submittedName>
        <fullName evidence="3">CTU1 protein</fullName>
    </submittedName>
</protein>
<evidence type="ECO:0000313" key="3">
    <source>
        <dbReference type="EMBL" id="NWW80358.1"/>
    </source>
</evidence>
<dbReference type="SUPFAM" id="SSF52402">
    <property type="entry name" value="Adenine nucleotide alpha hydrolases-like"/>
    <property type="match status" value="1"/>
</dbReference>
<keyword evidence="1" id="KW-0808">Transferase</keyword>
<dbReference type="PANTHER" id="PTHR11807">
    <property type="entry name" value="ATPASES OF THE PP SUPERFAMILY-RELATED"/>
    <property type="match status" value="1"/>
</dbReference>